<comment type="caution">
    <text evidence="1">The sequence shown here is derived from an EMBL/GenBank/DDBJ whole genome shotgun (WGS) entry which is preliminary data.</text>
</comment>
<evidence type="ECO:0008006" key="3">
    <source>
        <dbReference type="Google" id="ProtNLM"/>
    </source>
</evidence>
<dbReference type="SUPFAM" id="SSF46894">
    <property type="entry name" value="C-terminal effector domain of the bipartite response regulators"/>
    <property type="match status" value="1"/>
</dbReference>
<dbReference type="InterPro" id="IPR036388">
    <property type="entry name" value="WH-like_DNA-bd_sf"/>
</dbReference>
<dbReference type="RefSeq" id="WP_275633371.1">
    <property type="nucleotide sequence ID" value="NZ_JARGYD010000005.1"/>
</dbReference>
<dbReference type="Proteomes" id="UP001595632">
    <property type="component" value="Unassembled WGS sequence"/>
</dbReference>
<sequence>MNEVRTQPKLVLHLAGALRATDAGGRDIGGLSRRGLALLAVLSQRRDMRAERAFLADLLWSDRNEEQARGSLRQELTALRRALPDGVLDANRQQVWLTPSAVGCDASGQGAFLEGFDLPSEGFEDWLREARASFDPVANPPDPAPAPDPFLRPAVLLFPFDALSTGPDDAMIAAGLTEDLRDALCCWRWFPVIGPEAIGWKSVKDVDLRTTAGSVNAAYAVTGTLRCAGGQVRISVSLTEVETGRSRWSRQFSGTLQDIFAFQEDVSRAIVAQLEPQISHAEAMRIARNRPAAIGPWQLLAQADEVNRLGGEGYGSPEANLEQTRLMEQALEIEPDFVPALVRIARYWFRAGLLDWVDDRATAFEKALALSEQAIRLDPDVWEAHCYVGLTHIFGYQNYAPGRHHSLEAVRLNPSAALARHAAGCASEWLGLPEEALDHLHLIFRLNPSYTGRAAVLGDITTCEMFLGNRETSVDAARQLFAMARDYARGIQRCVATFGWFDEPELAQRSLARLREIQPGFDRAYVLATYPYARQKDLEMMLAAFEKAGAFPDG</sequence>
<gene>
    <name evidence="1" type="ORF">ACFOGP_07650</name>
</gene>
<reference evidence="2" key="1">
    <citation type="journal article" date="2019" name="Int. J. Syst. Evol. Microbiol.">
        <title>The Global Catalogue of Microorganisms (GCM) 10K type strain sequencing project: providing services to taxonomists for standard genome sequencing and annotation.</title>
        <authorList>
            <consortium name="The Broad Institute Genomics Platform"/>
            <consortium name="The Broad Institute Genome Sequencing Center for Infectious Disease"/>
            <person name="Wu L."/>
            <person name="Ma J."/>
        </authorList>
    </citation>
    <scope>NUCLEOTIDE SEQUENCE [LARGE SCALE GENOMIC DNA]</scope>
    <source>
        <strain evidence="2">KCTC 52366</strain>
    </source>
</reference>
<evidence type="ECO:0000313" key="2">
    <source>
        <dbReference type="Proteomes" id="UP001595632"/>
    </source>
</evidence>
<evidence type="ECO:0000313" key="1">
    <source>
        <dbReference type="EMBL" id="MFC3142578.1"/>
    </source>
</evidence>
<protein>
    <recommendedName>
        <fullName evidence="3">TolB-like protein</fullName>
    </recommendedName>
</protein>
<organism evidence="1 2">
    <name type="scientific">Psychromarinibacter halotolerans</name>
    <dbReference type="NCBI Taxonomy" id="1775175"/>
    <lineage>
        <taxon>Bacteria</taxon>
        <taxon>Pseudomonadati</taxon>
        <taxon>Pseudomonadota</taxon>
        <taxon>Alphaproteobacteria</taxon>
        <taxon>Rhodobacterales</taxon>
        <taxon>Paracoccaceae</taxon>
        <taxon>Psychromarinibacter</taxon>
    </lineage>
</organism>
<proteinExistence type="predicted"/>
<accession>A0ABV7GLT6</accession>
<dbReference type="SUPFAM" id="SSF48452">
    <property type="entry name" value="TPR-like"/>
    <property type="match status" value="1"/>
</dbReference>
<dbReference type="InterPro" id="IPR011990">
    <property type="entry name" value="TPR-like_helical_dom_sf"/>
</dbReference>
<dbReference type="Gene3D" id="1.25.40.10">
    <property type="entry name" value="Tetratricopeptide repeat domain"/>
    <property type="match status" value="1"/>
</dbReference>
<name>A0ABV7GLT6_9RHOB</name>
<dbReference type="EMBL" id="JBHRTB010000010">
    <property type="protein sequence ID" value="MFC3142578.1"/>
    <property type="molecule type" value="Genomic_DNA"/>
</dbReference>
<dbReference type="InterPro" id="IPR016032">
    <property type="entry name" value="Sig_transdc_resp-reg_C-effctor"/>
</dbReference>
<keyword evidence="2" id="KW-1185">Reference proteome</keyword>
<dbReference type="Gene3D" id="1.10.10.10">
    <property type="entry name" value="Winged helix-like DNA-binding domain superfamily/Winged helix DNA-binding domain"/>
    <property type="match status" value="1"/>
</dbReference>